<dbReference type="SUPFAM" id="SSF50129">
    <property type="entry name" value="GroES-like"/>
    <property type="match status" value="1"/>
</dbReference>
<feature type="region of interest" description="Disordered" evidence="1">
    <location>
        <begin position="1"/>
        <end position="57"/>
    </location>
</feature>
<organism evidence="2 3">
    <name type="scientific">Clavispora lusitaniae (strain ATCC 42720)</name>
    <name type="common">Yeast</name>
    <name type="synonym">Candida lusitaniae</name>
    <dbReference type="NCBI Taxonomy" id="306902"/>
    <lineage>
        <taxon>Eukaryota</taxon>
        <taxon>Fungi</taxon>
        <taxon>Dikarya</taxon>
        <taxon>Ascomycota</taxon>
        <taxon>Saccharomycotina</taxon>
        <taxon>Pichiomycetes</taxon>
        <taxon>Metschnikowiaceae</taxon>
        <taxon>Clavispora</taxon>
    </lineage>
</organism>
<dbReference type="OrthoDB" id="4082978at2759"/>
<feature type="region of interest" description="Disordered" evidence="1">
    <location>
        <begin position="386"/>
        <end position="476"/>
    </location>
</feature>
<evidence type="ECO:0000313" key="2">
    <source>
        <dbReference type="EMBL" id="EEQ41421.1"/>
    </source>
</evidence>
<dbReference type="InParanoid" id="C4YBH1"/>
<sequence>MTGEGNVATAAPAATPKIAHPGAGRAGKVGRNPKAEDNTKAGQKPQSAHTNKTATDAVPVLSREHVNQLPLRRPWGARGLSETVALPRALTPGRGAVLLQVKHTALNFAQFNARPGIVPGTQIVGKLVSPAHQEELLQRKAGGEKPRRSRGPKYYVFPHSACWVQRASPCANCRVVARLDRANYEVHKKWPCLAHWVYGETIDGGLQHYVTVTSPEHILVAVPPAVSLHDVCFLGQIAVPFYAYCVDVLEAAVRAWPAARILILLNDAEREANDCLLVRHHLGLENVHMTFTDMARLEATPTLVESYAGRFDHVLVFASGERAAQVAVDSGIAGGDCRARTLAFFSRAVPAHLGALSDRTVYEVRPSYKDKFLLEQLLATLATFNDNRGRKSPSEASVDSKTSTGSKNSARTKNSIGSNSIGSKDSVASHQSIESRHSVASKNTINSNHSMESTTSVGSQNHTKTGRAGISGLAPEIVRPPRKGHVSWLYCDQDFHLCNDDSCNHGPQCQSTMSINRMLHSGCELRRVFFTNRSACSAKINALVL</sequence>
<protein>
    <submittedName>
        <fullName evidence="2">Uncharacterized protein</fullName>
    </submittedName>
</protein>
<reference evidence="2 3" key="1">
    <citation type="journal article" date="2009" name="Nature">
        <title>Evolution of pathogenicity and sexual reproduction in eight Candida genomes.</title>
        <authorList>
            <person name="Butler G."/>
            <person name="Rasmussen M.D."/>
            <person name="Lin M.F."/>
            <person name="Santos M.A."/>
            <person name="Sakthikumar S."/>
            <person name="Munro C.A."/>
            <person name="Rheinbay E."/>
            <person name="Grabherr M."/>
            <person name="Forche A."/>
            <person name="Reedy J.L."/>
            <person name="Agrafioti I."/>
            <person name="Arnaud M.B."/>
            <person name="Bates S."/>
            <person name="Brown A.J."/>
            <person name="Brunke S."/>
            <person name="Costanzo M.C."/>
            <person name="Fitzpatrick D.A."/>
            <person name="de Groot P.W."/>
            <person name="Harris D."/>
            <person name="Hoyer L.L."/>
            <person name="Hube B."/>
            <person name="Klis F.M."/>
            <person name="Kodira C."/>
            <person name="Lennard N."/>
            <person name="Logue M.E."/>
            <person name="Martin R."/>
            <person name="Neiman A.M."/>
            <person name="Nikolaou E."/>
            <person name="Quail M.A."/>
            <person name="Quinn J."/>
            <person name="Santos M.C."/>
            <person name="Schmitzberger F.F."/>
            <person name="Sherlock G."/>
            <person name="Shah P."/>
            <person name="Silverstein K.A."/>
            <person name="Skrzypek M.S."/>
            <person name="Soll D."/>
            <person name="Staggs R."/>
            <person name="Stansfield I."/>
            <person name="Stumpf M.P."/>
            <person name="Sudbery P.E."/>
            <person name="Srikantha T."/>
            <person name="Zeng Q."/>
            <person name="Berman J."/>
            <person name="Berriman M."/>
            <person name="Heitman J."/>
            <person name="Gow N.A."/>
            <person name="Lorenz M.C."/>
            <person name="Birren B.W."/>
            <person name="Kellis M."/>
            <person name="Cuomo C.A."/>
        </authorList>
    </citation>
    <scope>NUCLEOTIDE SEQUENCE [LARGE SCALE GENOMIC DNA]</scope>
    <source>
        <strain evidence="2 3">ATCC 42720</strain>
    </source>
</reference>
<accession>C4YBH1</accession>
<evidence type="ECO:0000256" key="1">
    <source>
        <dbReference type="SAM" id="MobiDB-lite"/>
    </source>
</evidence>
<proteinExistence type="predicted"/>
<dbReference type="OMA" id="PHEITEP"/>
<dbReference type="VEuPathDB" id="FungiDB:CLUG_05549"/>
<dbReference type="HOGENOM" id="CLU_042318_0_0_1"/>
<dbReference type="GeneID" id="8495128"/>
<dbReference type="Proteomes" id="UP000007703">
    <property type="component" value="Unassembled WGS sequence"/>
</dbReference>
<name>C4YBH1_CLAL4</name>
<dbReference type="InterPro" id="IPR011032">
    <property type="entry name" value="GroES-like_sf"/>
</dbReference>
<dbReference type="Gene3D" id="3.90.180.10">
    <property type="entry name" value="Medium-chain alcohol dehydrogenases, catalytic domain"/>
    <property type="match status" value="1"/>
</dbReference>
<gene>
    <name evidence="2" type="ORF">CLUG_05549</name>
</gene>
<dbReference type="RefSeq" id="XP_002614771.1">
    <property type="nucleotide sequence ID" value="XM_002614725.1"/>
</dbReference>
<evidence type="ECO:0000313" key="3">
    <source>
        <dbReference type="Proteomes" id="UP000007703"/>
    </source>
</evidence>
<feature type="compositionally biased region" description="Polar residues" evidence="1">
    <location>
        <begin position="394"/>
        <end position="463"/>
    </location>
</feature>
<feature type="compositionally biased region" description="Polar residues" evidence="1">
    <location>
        <begin position="40"/>
        <end position="54"/>
    </location>
</feature>
<dbReference type="EMBL" id="CH408082">
    <property type="protein sequence ID" value="EEQ41421.1"/>
    <property type="molecule type" value="Genomic_DNA"/>
</dbReference>
<dbReference type="AlphaFoldDB" id="C4YBH1"/>
<dbReference type="KEGG" id="clu:CLUG_05549"/>